<dbReference type="AlphaFoldDB" id="A0A377GIN9"/>
<evidence type="ECO:0000313" key="4">
    <source>
        <dbReference type="Proteomes" id="UP000254374"/>
    </source>
</evidence>
<dbReference type="Proteomes" id="UP000254374">
    <property type="component" value="Unassembled WGS sequence"/>
</dbReference>
<dbReference type="EMBL" id="UGGV01000001">
    <property type="protein sequence ID" value="STO24454.1"/>
    <property type="molecule type" value="Genomic_DNA"/>
</dbReference>
<evidence type="ECO:0000313" key="3">
    <source>
        <dbReference type="Proteomes" id="UP000186808"/>
    </source>
</evidence>
<gene>
    <name evidence="2" type="ORF">NCTC11401_01266</name>
    <name evidence="1" type="ORF">SAMN05421777_101153</name>
</gene>
<protein>
    <submittedName>
        <fullName evidence="2">Uncharacterized protein</fullName>
    </submittedName>
</protein>
<organism evidence="2 4">
    <name type="scientific">Fluoribacter gormanii</name>
    <dbReference type="NCBI Taxonomy" id="464"/>
    <lineage>
        <taxon>Bacteria</taxon>
        <taxon>Pseudomonadati</taxon>
        <taxon>Pseudomonadota</taxon>
        <taxon>Gammaproteobacteria</taxon>
        <taxon>Legionellales</taxon>
        <taxon>Legionellaceae</taxon>
        <taxon>Fluoribacter</taxon>
    </lineage>
</organism>
<sequence length="34" mass="3746">MTTALGISGVSGCMLATEFQVQLIWEFLSKRKSI</sequence>
<evidence type="ECO:0000313" key="1">
    <source>
        <dbReference type="EMBL" id="SIQ49324.1"/>
    </source>
</evidence>
<dbReference type="Proteomes" id="UP000186808">
    <property type="component" value="Unassembled WGS sequence"/>
</dbReference>
<reference evidence="1 3" key="1">
    <citation type="submission" date="2017-01" db="EMBL/GenBank/DDBJ databases">
        <authorList>
            <person name="Varghese N."/>
            <person name="Submissions S."/>
        </authorList>
    </citation>
    <scope>NUCLEOTIDE SEQUENCE [LARGE SCALE GENOMIC DNA]</scope>
    <source>
        <strain evidence="1 3">ATCC 33342</strain>
    </source>
</reference>
<proteinExistence type="predicted"/>
<name>A0A377GIN9_9GAMM</name>
<evidence type="ECO:0000313" key="2">
    <source>
        <dbReference type="EMBL" id="STO24454.1"/>
    </source>
</evidence>
<keyword evidence="3" id="KW-1185">Reference proteome</keyword>
<reference evidence="2 4" key="2">
    <citation type="submission" date="2018-06" db="EMBL/GenBank/DDBJ databases">
        <authorList>
            <consortium name="Pathogen Informatics"/>
            <person name="Doyle S."/>
        </authorList>
    </citation>
    <scope>NUCLEOTIDE SEQUENCE [LARGE SCALE GENOMIC DNA]</scope>
    <source>
        <strain evidence="2 4">NCTC11401</strain>
    </source>
</reference>
<dbReference type="EMBL" id="FTNL01000001">
    <property type="protein sequence ID" value="SIQ49324.1"/>
    <property type="molecule type" value="Genomic_DNA"/>
</dbReference>
<accession>A0A377GIN9</accession>